<keyword evidence="6 11" id="KW-0031">Aminopeptidase</keyword>
<dbReference type="PIRSF" id="PIRSF006431">
    <property type="entry name" value="Pept_S33"/>
    <property type="match status" value="1"/>
</dbReference>
<dbReference type="GO" id="GO:0004177">
    <property type="term" value="F:aminopeptidase activity"/>
    <property type="evidence" value="ECO:0007669"/>
    <property type="project" value="UniProtKB-UniRule"/>
</dbReference>
<comment type="similarity">
    <text evidence="3 11 13">Belongs to the peptidase S33 family.</text>
</comment>
<dbReference type="RefSeq" id="WP_127698295.1">
    <property type="nucleotide sequence ID" value="NZ_SACS01000005.1"/>
</dbReference>
<evidence type="ECO:0000256" key="12">
    <source>
        <dbReference type="PIRSR" id="PIRSR006431-1"/>
    </source>
</evidence>
<dbReference type="PANTHER" id="PTHR43722">
    <property type="entry name" value="PROLINE IMINOPEPTIDASE"/>
    <property type="match status" value="1"/>
</dbReference>
<evidence type="ECO:0000256" key="11">
    <source>
        <dbReference type="PIRNR" id="PIRNR006431"/>
    </source>
</evidence>
<organism evidence="15 16">
    <name type="scientific">Rheinheimera riviphila</name>
    <dbReference type="NCBI Taxonomy" id="1834037"/>
    <lineage>
        <taxon>Bacteria</taxon>
        <taxon>Pseudomonadati</taxon>
        <taxon>Pseudomonadota</taxon>
        <taxon>Gammaproteobacteria</taxon>
        <taxon>Chromatiales</taxon>
        <taxon>Chromatiaceae</taxon>
        <taxon>Rheinheimera</taxon>
    </lineage>
</organism>
<dbReference type="AlphaFoldDB" id="A0A437R0L4"/>
<dbReference type="EC" id="3.4.11.5" evidence="4 11"/>
<comment type="subcellular location">
    <subcellularLocation>
        <location evidence="2 11">Cytoplasm</location>
    </subcellularLocation>
</comment>
<evidence type="ECO:0000256" key="8">
    <source>
        <dbReference type="ARBA" id="ARBA00022670"/>
    </source>
</evidence>
<keyword evidence="16" id="KW-1185">Reference proteome</keyword>
<dbReference type="EMBL" id="SACS01000005">
    <property type="protein sequence ID" value="RVU40312.1"/>
    <property type="molecule type" value="Genomic_DNA"/>
</dbReference>
<keyword evidence="7 11" id="KW-0963">Cytoplasm</keyword>
<feature type="domain" description="AB hydrolase-1" evidence="14">
    <location>
        <begin position="35"/>
        <end position="299"/>
    </location>
</feature>
<evidence type="ECO:0000256" key="9">
    <source>
        <dbReference type="ARBA" id="ARBA00022801"/>
    </source>
</evidence>
<evidence type="ECO:0000256" key="5">
    <source>
        <dbReference type="ARBA" id="ARBA00021843"/>
    </source>
</evidence>
<dbReference type="GO" id="GO:0005737">
    <property type="term" value="C:cytoplasm"/>
    <property type="evidence" value="ECO:0007669"/>
    <property type="project" value="UniProtKB-SubCell"/>
</dbReference>
<keyword evidence="9 11" id="KW-0378">Hydrolase</keyword>
<evidence type="ECO:0000256" key="7">
    <source>
        <dbReference type="ARBA" id="ARBA00022490"/>
    </source>
</evidence>
<dbReference type="SUPFAM" id="SSF53474">
    <property type="entry name" value="alpha/beta-Hydrolases"/>
    <property type="match status" value="1"/>
</dbReference>
<evidence type="ECO:0000313" key="15">
    <source>
        <dbReference type="EMBL" id="RVU40312.1"/>
    </source>
</evidence>
<evidence type="ECO:0000259" key="14">
    <source>
        <dbReference type="Pfam" id="PF00561"/>
    </source>
</evidence>
<evidence type="ECO:0000256" key="13">
    <source>
        <dbReference type="RuleBase" id="RU003421"/>
    </source>
</evidence>
<dbReference type="InterPro" id="IPR000073">
    <property type="entry name" value="AB_hydrolase_1"/>
</dbReference>
<feature type="active site" evidence="12">
    <location>
        <position position="266"/>
    </location>
</feature>
<accession>A0A437R0L4</accession>
<feature type="active site" description="Nucleophile" evidence="12">
    <location>
        <position position="109"/>
    </location>
</feature>
<dbReference type="InterPro" id="IPR002410">
    <property type="entry name" value="Peptidase_S33"/>
</dbReference>
<evidence type="ECO:0000256" key="10">
    <source>
        <dbReference type="ARBA" id="ARBA00029605"/>
    </source>
</evidence>
<reference evidence="15 16" key="1">
    <citation type="submission" date="2019-01" db="EMBL/GenBank/DDBJ databases">
        <authorList>
            <person name="Chen W.-M."/>
        </authorList>
    </citation>
    <scope>NUCLEOTIDE SEQUENCE [LARGE SCALE GENOMIC DNA]</scope>
    <source>
        <strain evidence="15 16">KYPC3</strain>
    </source>
</reference>
<dbReference type="NCBIfam" id="TIGR01249">
    <property type="entry name" value="pro_imino_pep_1"/>
    <property type="match status" value="1"/>
</dbReference>
<gene>
    <name evidence="15" type="primary">pip</name>
    <name evidence="15" type="ORF">EOE67_06880</name>
</gene>
<dbReference type="InterPro" id="IPR005944">
    <property type="entry name" value="Pro_iminopeptidase"/>
</dbReference>
<protein>
    <recommendedName>
        <fullName evidence="5 11">Proline iminopeptidase</fullName>
        <shortName evidence="11">PIP</shortName>
        <ecNumber evidence="4 11">3.4.11.5</ecNumber>
    </recommendedName>
    <alternativeName>
        <fullName evidence="10 11">Prolyl aminopeptidase</fullName>
    </alternativeName>
</protein>
<evidence type="ECO:0000313" key="16">
    <source>
        <dbReference type="Proteomes" id="UP000283077"/>
    </source>
</evidence>
<dbReference type="OrthoDB" id="9796770at2"/>
<keyword evidence="8 11" id="KW-0645">Protease</keyword>
<dbReference type="PRINTS" id="PR00111">
    <property type="entry name" value="ABHYDROLASE"/>
</dbReference>
<evidence type="ECO:0000256" key="3">
    <source>
        <dbReference type="ARBA" id="ARBA00010088"/>
    </source>
</evidence>
<dbReference type="Pfam" id="PF00561">
    <property type="entry name" value="Abhydrolase_1"/>
    <property type="match status" value="1"/>
</dbReference>
<dbReference type="InterPro" id="IPR029058">
    <property type="entry name" value="AB_hydrolase_fold"/>
</dbReference>
<sequence>MYHPEPVESYQTLMLDRPHQQQIYVEQSGNPAGIPVLMCHGGPGGGSSPFQRTLFDAKRYRIILFDQRGCGHSTPFASLDHNNTAQLLADMEAIRQQLQIEQWVVAGGSWGSTLALAYAQMYPDRCLGLILRGIFLARPEDIDWLYRPGGGASQLFPDYFADFLAPIAAMPGVDVLVAYQQLLQHVDLQVQTVAAQAWSLWEARVASLLPNPAMRQGAVEPESALPLARIENHYFLHHCFLAPQQLLRDLHKVQHLPCYIVHGRYDIVCKMENAWTLAQQWPGAVLKIVNDAGHSASETGISRGLYEMSVLLADRLLADQLSSAGNTA</sequence>
<proteinExistence type="inferred from homology"/>
<name>A0A437R0L4_9GAMM</name>
<dbReference type="Gene3D" id="3.40.50.1820">
    <property type="entry name" value="alpha/beta hydrolase"/>
    <property type="match status" value="1"/>
</dbReference>
<dbReference type="PANTHER" id="PTHR43722:SF1">
    <property type="entry name" value="PROLINE IMINOPEPTIDASE"/>
    <property type="match status" value="1"/>
</dbReference>
<evidence type="ECO:0000256" key="6">
    <source>
        <dbReference type="ARBA" id="ARBA00022438"/>
    </source>
</evidence>
<comment type="catalytic activity">
    <reaction evidence="1 11 13">
        <text>Release of N-terminal proline from a peptide.</text>
        <dbReference type="EC" id="3.4.11.5"/>
    </reaction>
</comment>
<dbReference type="GO" id="GO:0006508">
    <property type="term" value="P:proteolysis"/>
    <property type="evidence" value="ECO:0007669"/>
    <property type="project" value="UniProtKB-KW"/>
</dbReference>
<evidence type="ECO:0000256" key="2">
    <source>
        <dbReference type="ARBA" id="ARBA00004496"/>
    </source>
</evidence>
<dbReference type="PRINTS" id="PR00793">
    <property type="entry name" value="PROAMNOPTASE"/>
</dbReference>
<evidence type="ECO:0000256" key="4">
    <source>
        <dbReference type="ARBA" id="ARBA00012568"/>
    </source>
</evidence>
<evidence type="ECO:0000256" key="1">
    <source>
        <dbReference type="ARBA" id="ARBA00001585"/>
    </source>
</evidence>
<dbReference type="Proteomes" id="UP000283077">
    <property type="component" value="Unassembled WGS sequence"/>
</dbReference>
<comment type="caution">
    <text evidence="15">The sequence shown here is derived from an EMBL/GenBank/DDBJ whole genome shotgun (WGS) entry which is preliminary data.</text>
</comment>
<feature type="active site" description="Proton donor" evidence="12">
    <location>
        <position position="294"/>
    </location>
</feature>